<dbReference type="EMBL" id="BMHT01000020">
    <property type="protein sequence ID" value="GGF28936.1"/>
    <property type="molecule type" value="Genomic_DNA"/>
</dbReference>
<organism evidence="1 2">
    <name type="scientific">Hymenobacter cavernae</name>
    <dbReference type="NCBI Taxonomy" id="2044852"/>
    <lineage>
        <taxon>Bacteria</taxon>
        <taxon>Pseudomonadati</taxon>
        <taxon>Bacteroidota</taxon>
        <taxon>Cytophagia</taxon>
        <taxon>Cytophagales</taxon>
        <taxon>Hymenobacteraceae</taxon>
        <taxon>Hymenobacter</taxon>
    </lineage>
</organism>
<reference evidence="2" key="1">
    <citation type="journal article" date="2019" name="Int. J. Syst. Evol. Microbiol.">
        <title>The Global Catalogue of Microorganisms (GCM) 10K type strain sequencing project: providing services to taxonomists for standard genome sequencing and annotation.</title>
        <authorList>
            <consortium name="The Broad Institute Genomics Platform"/>
            <consortium name="The Broad Institute Genome Sequencing Center for Infectious Disease"/>
            <person name="Wu L."/>
            <person name="Ma J."/>
        </authorList>
    </citation>
    <scope>NUCLEOTIDE SEQUENCE [LARGE SCALE GENOMIC DNA]</scope>
    <source>
        <strain evidence="2">CGMCC 1.15197</strain>
    </source>
</reference>
<evidence type="ECO:0000313" key="1">
    <source>
        <dbReference type="EMBL" id="GGF28936.1"/>
    </source>
</evidence>
<sequence>MNLAYTLDQMIALQNGTGYFDLHNDYELVSAQLDVARCYLHFVKRTAEWVKVPDPAHLVLTFEQVYYFQQSEGLQLPTSIEEIGFKEPNDFDLDWFMERPESEKDHILFRLEDDQFIRIGAEASVLLTSNPAY</sequence>
<accession>A0ABQ1UY11</accession>
<name>A0ABQ1UY11_9BACT</name>
<evidence type="ECO:0000313" key="2">
    <source>
        <dbReference type="Proteomes" id="UP000632273"/>
    </source>
</evidence>
<gene>
    <name evidence="1" type="ORF">GCM10011383_45810</name>
</gene>
<keyword evidence="2" id="KW-1185">Reference proteome</keyword>
<dbReference type="RefSeq" id="WP_188816439.1">
    <property type="nucleotide sequence ID" value="NZ_BMHT01000020.1"/>
</dbReference>
<protein>
    <submittedName>
        <fullName evidence="1">Uncharacterized protein</fullName>
    </submittedName>
</protein>
<comment type="caution">
    <text evidence="1">The sequence shown here is derived from an EMBL/GenBank/DDBJ whole genome shotgun (WGS) entry which is preliminary data.</text>
</comment>
<dbReference type="Proteomes" id="UP000632273">
    <property type="component" value="Unassembled WGS sequence"/>
</dbReference>
<proteinExistence type="predicted"/>